<dbReference type="SUPFAM" id="SSF55781">
    <property type="entry name" value="GAF domain-like"/>
    <property type="match status" value="1"/>
</dbReference>
<dbReference type="InterPro" id="IPR029016">
    <property type="entry name" value="GAF-like_dom_sf"/>
</dbReference>
<dbReference type="Gene3D" id="3.30.565.10">
    <property type="entry name" value="Histidine kinase-like ATPase, C-terminal domain"/>
    <property type="match status" value="1"/>
</dbReference>
<dbReference type="SMART" id="SM00065">
    <property type="entry name" value="GAF"/>
    <property type="match status" value="1"/>
</dbReference>
<dbReference type="PANTHER" id="PTHR45339:SF1">
    <property type="entry name" value="HYBRID SIGNAL TRANSDUCTION HISTIDINE KINASE J"/>
    <property type="match status" value="1"/>
</dbReference>
<evidence type="ECO:0000256" key="6">
    <source>
        <dbReference type="ARBA" id="ARBA00022777"/>
    </source>
</evidence>
<keyword evidence="5" id="KW-0808">Transferase</keyword>
<dbReference type="SMART" id="SM00388">
    <property type="entry name" value="HisKA"/>
    <property type="match status" value="1"/>
</dbReference>
<dbReference type="Gene3D" id="3.30.450.40">
    <property type="match status" value="1"/>
</dbReference>
<dbReference type="SMART" id="SM00387">
    <property type="entry name" value="HATPase_c"/>
    <property type="match status" value="1"/>
</dbReference>
<dbReference type="PRINTS" id="PR00344">
    <property type="entry name" value="BCTRLSENSOR"/>
</dbReference>
<keyword evidence="6" id="KW-0418">Kinase</keyword>
<evidence type="ECO:0000256" key="1">
    <source>
        <dbReference type="ARBA" id="ARBA00000085"/>
    </source>
</evidence>
<dbReference type="InterPro" id="IPR003594">
    <property type="entry name" value="HATPase_dom"/>
</dbReference>
<dbReference type="SUPFAM" id="SSF55874">
    <property type="entry name" value="ATPase domain of HSP90 chaperone/DNA topoisomerase II/histidine kinase"/>
    <property type="match status" value="1"/>
</dbReference>
<dbReference type="InterPro" id="IPR004358">
    <property type="entry name" value="Sig_transdc_His_kin-like_C"/>
</dbReference>
<keyword evidence="10" id="KW-0812">Transmembrane</keyword>
<feature type="domain" description="Response regulatory" evidence="12">
    <location>
        <begin position="1259"/>
        <end position="1375"/>
    </location>
</feature>
<dbReference type="Gene3D" id="6.10.340.10">
    <property type="match status" value="1"/>
</dbReference>
<evidence type="ECO:0000256" key="4">
    <source>
        <dbReference type="ARBA" id="ARBA00022553"/>
    </source>
</evidence>
<evidence type="ECO:0000256" key="9">
    <source>
        <dbReference type="SAM" id="Coils"/>
    </source>
</evidence>
<dbReference type="SUPFAM" id="SSF52172">
    <property type="entry name" value="CheY-like"/>
    <property type="match status" value="2"/>
</dbReference>
<keyword evidence="10" id="KW-0472">Membrane</keyword>
<dbReference type="CDD" id="cd06225">
    <property type="entry name" value="HAMP"/>
    <property type="match status" value="1"/>
</dbReference>
<dbReference type="PROSITE" id="PS50885">
    <property type="entry name" value="HAMP"/>
    <property type="match status" value="1"/>
</dbReference>
<comment type="caution">
    <text evidence="14">The sequence shown here is derived from an EMBL/GenBank/DDBJ whole genome shotgun (WGS) entry which is preliminary data.</text>
</comment>
<feature type="domain" description="Response regulatory" evidence="12">
    <location>
        <begin position="986"/>
        <end position="1099"/>
    </location>
</feature>
<dbReference type="InterPro" id="IPR003660">
    <property type="entry name" value="HAMP_dom"/>
</dbReference>
<sequence>MGSKSSISTKIIASFSAVIAVLAVVVVFTLYQSNEIHGLSNKAVDNFVPGVHLSMRASLEVERSMSATRGWIVSGEDKFKNQRTAAWQNIEDIVTDLSLKVDALEDNLLLKDLDKLQTDLNVFKSMQEDVIALAHTEENLPGLKVLVDQAIPQASKVLNEVTQLMKMKFEDLSEEDRYQLITLLADFRFSFSQGLASIRAYLATNQSRFREEYFRWWQSNTESLTLISVMRDVLTPHQKETLQNLKQERDKFSELPDLMFRYRQGAEWNLARSRAESELFPMSVKVSSDLESMISQLQVRMKDGFQFMNSGFESLSIIGLSLLALAIVMCVMLVAFLTKLITEPLQQVIVAASDISQGNFEVDVNIRGFAETEELSDNLSNMTTFLRRITEHADALSKGNFDQEFLPQGEKDRLGHALNKMTLDLYKHQEFVNAQNWLKSGLAEFTNGLQGVHELDALAHKSTAFVAEYMGAQVAGMYLLEEDVYSLSAGYALDRDGSMPVQYATGEGLIGQTAKGRTRRVIVSQAEYPEDLILDTGVGQLQSTCIVACPVINKQGITNEVSAVLVFGFTKQLTENELNLLDEFCDVFSVSLASCRSRNQLEDLLRESQEKSTILQEQQEELRVNNEELEQQTQSLLASEEELRVQSDELKESNRQLENQKAVLEEKNDEVEEARKELERKAAELDRTSKYKSEFLANMSHELRTPLNSLLILSESMKKNNKKNLFEDQVEDLVIINQAGQVLLSLINDILDLSKVEAGKLVMDFQSSRLKDVIEDNRKQFNPVARSRGVEFIIDLDESCPDMFCTDMHRLSQILRNLLSNAFKFTHQGHVKLSVCAQQGQSHDSTGAKALCFAVEDTGIGVPKKVQKDIFEAFQQADGSTSRAYGGSGLGLTISRELAQLLGGDIELTSEEGKGSTFKLTIPEQQSENVEEQANAQTGLIDQTPLTIAQGSNQNASESDAPLIQRNARPAFLDDDRLTATQDAKTVLIVEDDKQFATVLRDFSRKRGFSCLVSDSGEEALQLASAYHPKAIILDLGLPDISGVKVLERLKQNDYTRDIPVHIISGQEDDSGLIRQGAMDVLHKPVSCDVLEQLFGKFATLAQQQIQTLLFIGQNESTYQELADLVADQEIEVDKLMFEDSQYHSELTKEKLNAGNFDCCIIEMNSDEIRNSEWLQALLCDACDINFPPSIIYTDKPLNDEQYQALTAITDRIVIKGEHAPERIQDEVDCFLHSVNEHLPSQTASELIESGDIDLSSRKVLLVDDDLRNTYALSKVLSEYGMDIDIADNGSLAVDKFQGDPSYDVILMDIMMPVMDGYEAIRCIRKDHSEDVPIIALTAKAMGEDREKCLEAGASDYLSKPVEMDRLISMIKVWVNE</sequence>
<dbReference type="InterPro" id="IPR036890">
    <property type="entry name" value="HATPase_C_sf"/>
</dbReference>
<dbReference type="CDD" id="cd16922">
    <property type="entry name" value="HATPase_EvgS-ArcB-TorS-like"/>
    <property type="match status" value="1"/>
</dbReference>
<feature type="domain" description="HAMP" evidence="13">
    <location>
        <begin position="339"/>
        <end position="391"/>
    </location>
</feature>
<evidence type="ECO:0000313" key="14">
    <source>
        <dbReference type="EMBL" id="GAA3930181.1"/>
    </source>
</evidence>
<dbReference type="SUPFAM" id="SSF47384">
    <property type="entry name" value="Homodimeric domain of signal transducing histidine kinase"/>
    <property type="match status" value="1"/>
</dbReference>
<dbReference type="InterPro" id="IPR003018">
    <property type="entry name" value="GAF"/>
</dbReference>
<evidence type="ECO:0000256" key="8">
    <source>
        <dbReference type="PROSITE-ProRule" id="PRU00169"/>
    </source>
</evidence>
<evidence type="ECO:0000256" key="7">
    <source>
        <dbReference type="ARBA" id="ARBA00023012"/>
    </source>
</evidence>
<evidence type="ECO:0000256" key="10">
    <source>
        <dbReference type="SAM" id="Phobius"/>
    </source>
</evidence>
<feature type="modified residue" description="4-aspartylphosphate" evidence="8">
    <location>
        <position position="1309"/>
    </location>
</feature>
<accession>A0ABP7MTX8</accession>
<evidence type="ECO:0000256" key="3">
    <source>
        <dbReference type="ARBA" id="ARBA00012438"/>
    </source>
</evidence>
<dbReference type="PROSITE" id="PS50109">
    <property type="entry name" value="HIS_KIN"/>
    <property type="match status" value="1"/>
</dbReference>
<evidence type="ECO:0000259" key="12">
    <source>
        <dbReference type="PROSITE" id="PS50110"/>
    </source>
</evidence>
<dbReference type="Pfam" id="PF02518">
    <property type="entry name" value="HATPase_c"/>
    <property type="match status" value="1"/>
</dbReference>
<dbReference type="CDD" id="cd00082">
    <property type="entry name" value="HisKA"/>
    <property type="match status" value="1"/>
</dbReference>
<evidence type="ECO:0000256" key="5">
    <source>
        <dbReference type="ARBA" id="ARBA00022679"/>
    </source>
</evidence>
<dbReference type="EMBL" id="BAABBN010000007">
    <property type="protein sequence ID" value="GAA3930181.1"/>
    <property type="molecule type" value="Genomic_DNA"/>
</dbReference>
<comment type="catalytic activity">
    <reaction evidence="1">
        <text>ATP + protein L-histidine = ADP + protein N-phospho-L-histidine.</text>
        <dbReference type="EC" id="2.7.13.3"/>
    </reaction>
</comment>
<dbReference type="PANTHER" id="PTHR45339">
    <property type="entry name" value="HYBRID SIGNAL TRANSDUCTION HISTIDINE KINASE J"/>
    <property type="match status" value="1"/>
</dbReference>
<evidence type="ECO:0000259" key="11">
    <source>
        <dbReference type="PROSITE" id="PS50109"/>
    </source>
</evidence>
<dbReference type="Gene3D" id="1.10.287.130">
    <property type="match status" value="1"/>
</dbReference>
<feature type="transmembrane region" description="Helical" evidence="10">
    <location>
        <begin position="12"/>
        <end position="31"/>
    </location>
</feature>
<dbReference type="Pfam" id="PF01590">
    <property type="entry name" value="GAF"/>
    <property type="match status" value="1"/>
</dbReference>
<dbReference type="SMART" id="SM00448">
    <property type="entry name" value="REC"/>
    <property type="match status" value="2"/>
</dbReference>
<dbReference type="PROSITE" id="PS50110">
    <property type="entry name" value="RESPONSE_REGULATORY"/>
    <property type="match status" value="2"/>
</dbReference>
<evidence type="ECO:0000256" key="2">
    <source>
        <dbReference type="ARBA" id="ARBA00004370"/>
    </source>
</evidence>
<dbReference type="RefSeq" id="WP_344799232.1">
    <property type="nucleotide sequence ID" value="NZ_BAABBN010000007.1"/>
</dbReference>
<evidence type="ECO:0000259" key="13">
    <source>
        <dbReference type="PROSITE" id="PS50885"/>
    </source>
</evidence>
<organism evidence="14 15">
    <name type="scientific">Litoribacillus peritrichatus</name>
    <dbReference type="NCBI Taxonomy" id="718191"/>
    <lineage>
        <taxon>Bacteria</taxon>
        <taxon>Pseudomonadati</taxon>
        <taxon>Pseudomonadota</taxon>
        <taxon>Gammaproteobacteria</taxon>
        <taxon>Oceanospirillales</taxon>
        <taxon>Oceanospirillaceae</taxon>
        <taxon>Litoribacillus</taxon>
    </lineage>
</organism>
<dbReference type="InterPro" id="IPR003661">
    <property type="entry name" value="HisK_dim/P_dom"/>
</dbReference>
<dbReference type="InterPro" id="IPR036097">
    <property type="entry name" value="HisK_dim/P_sf"/>
</dbReference>
<keyword evidence="7" id="KW-0902">Two-component regulatory system</keyword>
<dbReference type="CDD" id="cd17546">
    <property type="entry name" value="REC_hyHK_CKI1_RcsC-like"/>
    <property type="match status" value="1"/>
</dbReference>
<dbReference type="Proteomes" id="UP001501565">
    <property type="component" value="Unassembled WGS sequence"/>
</dbReference>
<gene>
    <name evidence="14" type="ORF">GCM10022277_28590</name>
</gene>
<dbReference type="EC" id="2.7.13.3" evidence="3"/>
<keyword evidence="15" id="KW-1185">Reference proteome</keyword>
<dbReference type="Gene3D" id="3.40.50.2300">
    <property type="match status" value="2"/>
</dbReference>
<feature type="coiled-coil region" evidence="9">
    <location>
        <begin position="598"/>
        <end position="691"/>
    </location>
</feature>
<name>A0ABP7MTX8_9GAMM</name>
<dbReference type="InterPro" id="IPR001789">
    <property type="entry name" value="Sig_transdc_resp-reg_receiver"/>
</dbReference>
<dbReference type="Pfam" id="PF00072">
    <property type="entry name" value="Response_reg"/>
    <property type="match status" value="2"/>
</dbReference>
<feature type="transmembrane region" description="Helical" evidence="10">
    <location>
        <begin position="315"/>
        <end position="337"/>
    </location>
</feature>
<dbReference type="Pfam" id="PF00512">
    <property type="entry name" value="HisKA"/>
    <property type="match status" value="1"/>
</dbReference>
<keyword evidence="10" id="KW-1133">Transmembrane helix</keyword>
<proteinExistence type="predicted"/>
<dbReference type="InterPro" id="IPR005467">
    <property type="entry name" value="His_kinase_dom"/>
</dbReference>
<comment type="subcellular location">
    <subcellularLocation>
        <location evidence="2">Membrane</location>
    </subcellularLocation>
</comment>
<dbReference type="InterPro" id="IPR011006">
    <property type="entry name" value="CheY-like_superfamily"/>
</dbReference>
<keyword evidence="9" id="KW-0175">Coiled coil</keyword>
<keyword evidence="4 8" id="KW-0597">Phosphoprotein</keyword>
<evidence type="ECO:0000313" key="15">
    <source>
        <dbReference type="Proteomes" id="UP001501565"/>
    </source>
</evidence>
<feature type="domain" description="Histidine kinase" evidence="11">
    <location>
        <begin position="698"/>
        <end position="926"/>
    </location>
</feature>
<protein>
    <recommendedName>
        <fullName evidence="3">histidine kinase</fullName>
        <ecNumber evidence="3">2.7.13.3</ecNumber>
    </recommendedName>
</protein>
<feature type="modified residue" description="4-aspartylphosphate" evidence="8">
    <location>
        <position position="1035"/>
    </location>
</feature>
<reference evidence="15" key="1">
    <citation type="journal article" date="2019" name="Int. J. Syst. Evol. Microbiol.">
        <title>The Global Catalogue of Microorganisms (GCM) 10K type strain sequencing project: providing services to taxonomists for standard genome sequencing and annotation.</title>
        <authorList>
            <consortium name="The Broad Institute Genomics Platform"/>
            <consortium name="The Broad Institute Genome Sequencing Center for Infectious Disease"/>
            <person name="Wu L."/>
            <person name="Ma J."/>
        </authorList>
    </citation>
    <scope>NUCLEOTIDE SEQUENCE [LARGE SCALE GENOMIC DNA]</scope>
    <source>
        <strain evidence="15">JCM 17551</strain>
    </source>
</reference>